<reference evidence="3 5" key="1">
    <citation type="submission" date="2016-10" db="EMBL/GenBank/DDBJ databases">
        <authorList>
            <person name="Varghese N."/>
            <person name="Submissions S."/>
        </authorList>
    </citation>
    <scope>NUCLEOTIDE SEQUENCE [LARGE SCALE GENOMIC DNA]</scope>
    <source>
        <strain evidence="3 5">GMCC 1.11211</strain>
    </source>
</reference>
<keyword evidence="5" id="KW-1185">Reference proteome</keyword>
<dbReference type="Pfam" id="PF13649">
    <property type="entry name" value="Methyltransf_25"/>
    <property type="match status" value="1"/>
</dbReference>
<keyword evidence="4" id="KW-0489">Methyltransferase</keyword>
<dbReference type="STRING" id="995038.SAMN05216274_109113"/>
<evidence type="ECO:0000313" key="3">
    <source>
        <dbReference type="EMBL" id="SFH61431.1"/>
    </source>
</evidence>
<comment type="caution">
    <text evidence="4">The sequence shown here is derived from an EMBL/GenBank/DDBJ whole genome shotgun (WGS) entry which is preliminary data.</text>
</comment>
<feature type="domain" description="Methyltransferase" evidence="2">
    <location>
        <begin position="55"/>
        <end position="148"/>
    </location>
</feature>
<evidence type="ECO:0000259" key="2">
    <source>
        <dbReference type="Pfam" id="PF13649"/>
    </source>
</evidence>
<dbReference type="EMBL" id="SOFE01000027">
    <property type="protein sequence ID" value="TFB82058.1"/>
    <property type="molecule type" value="Genomic_DNA"/>
</dbReference>
<gene>
    <name evidence="4" type="ORF">E3O11_15420</name>
    <name evidence="3" type="ORF">SAMN05216274_109113</name>
</gene>
<name>A0A1I3BI64_9MICO</name>
<dbReference type="Proteomes" id="UP000297963">
    <property type="component" value="Unassembled WGS sequence"/>
</dbReference>
<dbReference type="EMBL" id="FOPW01000009">
    <property type="protein sequence ID" value="SFH61431.1"/>
    <property type="molecule type" value="Genomic_DNA"/>
</dbReference>
<proteinExistence type="predicted"/>
<dbReference type="CDD" id="cd02440">
    <property type="entry name" value="AdoMet_MTases"/>
    <property type="match status" value="1"/>
</dbReference>
<dbReference type="AlphaFoldDB" id="A0A1I3BI64"/>
<evidence type="ECO:0000313" key="6">
    <source>
        <dbReference type="Proteomes" id="UP000297963"/>
    </source>
</evidence>
<evidence type="ECO:0000256" key="1">
    <source>
        <dbReference type="ARBA" id="ARBA00022679"/>
    </source>
</evidence>
<evidence type="ECO:0000313" key="4">
    <source>
        <dbReference type="EMBL" id="TFB82058.1"/>
    </source>
</evidence>
<dbReference type="GO" id="GO:0008168">
    <property type="term" value="F:methyltransferase activity"/>
    <property type="evidence" value="ECO:0007669"/>
    <property type="project" value="UniProtKB-KW"/>
</dbReference>
<sequence>MTNPGEHTAALHDEPSQDPATFWENRYRESDRAWSGRANAALEREAAGLAPGTALDLGSGEGGDALWLAQNGWSVTAVDISPTALARGQAAAEGAGLAERIRWIAADLATWQPDGPFDLVTAHFLQSPVELPREVILRRAAATVAPGGVLLVVGHAQFPPWSKHKPDGVPLPTADDVLASLELLAEHWEIVTKAAVEREAIGPDGHVATLVDSVLTLRRTHSI</sequence>
<dbReference type="PANTHER" id="PTHR43861">
    <property type="entry name" value="TRANS-ACONITATE 2-METHYLTRANSFERASE-RELATED"/>
    <property type="match status" value="1"/>
</dbReference>
<dbReference type="GO" id="GO:0032259">
    <property type="term" value="P:methylation"/>
    <property type="evidence" value="ECO:0007669"/>
    <property type="project" value="UniProtKB-KW"/>
</dbReference>
<protein>
    <submittedName>
        <fullName evidence="4">Class I SAM-dependent methyltransferase</fullName>
    </submittedName>
    <submittedName>
        <fullName evidence="3">Methyltransferase domain-containing protein</fullName>
    </submittedName>
</protein>
<reference evidence="4 6" key="2">
    <citation type="submission" date="2019-03" db="EMBL/GenBank/DDBJ databases">
        <title>Genomics of glacier-inhabiting Cryobacterium strains.</title>
        <authorList>
            <person name="Liu Q."/>
            <person name="Xin Y.-H."/>
        </authorList>
    </citation>
    <scope>NUCLEOTIDE SEQUENCE [LARGE SCALE GENOMIC DNA]</scope>
    <source>
        <strain evidence="4 6">Hh34</strain>
    </source>
</reference>
<keyword evidence="1 4" id="KW-0808">Transferase</keyword>
<dbReference type="InterPro" id="IPR041698">
    <property type="entry name" value="Methyltransf_25"/>
</dbReference>
<accession>A0A1I3BI64</accession>
<dbReference type="Proteomes" id="UP000199681">
    <property type="component" value="Unassembled WGS sequence"/>
</dbReference>
<dbReference type="Gene3D" id="3.40.50.150">
    <property type="entry name" value="Vaccinia Virus protein VP39"/>
    <property type="match status" value="1"/>
</dbReference>
<dbReference type="InterPro" id="IPR029063">
    <property type="entry name" value="SAM-dependent_MTases_sf"/>
</dbReference>
<dbReference type="SUPFAM" id="SSF53335">
    <property type="entry name" value="S-adenosyl-L-methionine-dependent methyltransferases"/>
    <property type="match status" value="1"/>
</dbReference>
<dbReference type="RefSeq" id="WP_092450316.1">
    <property type="nucleotide sequence ID" value="NZ_BKAC01000017.1"/>
</dbReference>
<evidence type="ECO:0000313" key="5">
    <source>
        <dbReference type="Proteomes" id="UP000199681"/>
    </source>
</evidence>
<organism evidence="4 6">
    <name type="scientific">Cryobacterium levicorallinum</name>
    <dbReference type="NCBI Taxonomy" id="995038"/>
    <lineage>
        <taxon>Bacteria</taxon>
        <taxon>Bacillati</taxon>
        <taxon>Actinomycetota</taxon>
        <taxon>Actinomycetes</taxon>
        <taxon>Micrococcales</taxon>
        <taxon>Microbacteriaceae</taxon>
        <taxon>Cryobacterium</taxon>
    </lineage>
</organism>